<reference evidence="12 13" key="1">
    <citation type="journal article" date="2007" name="Nature">
        <title>Evolution of genes and genomes on the Drosophila phylogeny.</title>
        <authorList>
            <consortium name="Drosophila 12 Genomes Consortium"/>
            <person name="Clark A.G."/>
            <person name="Eisen M.B."/>
            <person name="Smith D.R."/>
            <person name="Bergman C.M."/>
            <person name="Oliver B."/>
            <person name="Markow T.A."/>
            <person name="Kaufman T.C."/>
            <person name="Kellis M."/>
            <person name="Gelbart W."/>
            <person name="Iyer V.N."/>
            <person name="Pollard D.A."/>
            <person name="Sackton T.B."/>
            <person name="Larracuente A.M."/>
            <person name="Singh N.D."/>
            <person name="Abad J.P."/>
            <person name="Abt D.N."/>
            <person name="Adryan B."/>
            <person name="Aguade M."/>
            <person name="Akashi H."/>
            <person name="Anderson W.W."/>
            <person name="Aquadro C.F."/>
            <person name="Ardell D.H."/>
            <person name="Arguello R."/>
            <person name="Artieri C.G."/>
            <person name="Barbash D.A."/>
            <person name="Barker D."/>
            <person name="Barsanti P."/>
            <person name="Batterham P."/>
            <person name="Batzoglou S."/>
            <person name="Begun D."/>
            <person name="Bhutkar A."/>
            <person name="Blanco E."/>
            <person name="Bosak S.A."/>
            <person name="Bradley R.K."/>
            <person name="Brand A.D."/>
            <person name="Brent M.R."/>
            <person name="Brooks A.N."/>
            <person name="Brown R.H."/>
            <person name="Butlin R.K."/>
            <person name="Caggese C."/>
            <person name="Calvi B.R."/>
            <person name="Bernardo de Carvalho A."/>
            <person name="Caspi A."/>
            <person name="Castrezana S."/>
            <person name="Celniker S.E."/>
            <person name="Chang J.L."/>
            <person name="Chapple C."/>
            <person name="Chatterji S."/>
            <person name="Chinwalla A."/>
            <person name="Civetta A."/>
            <person name="Clifton S.W."/>
            <person name="Comeron J.M."/>
            <person name="Costello J.C."/>
            <person name="Coyne J.A."/>
            <person name="Daub J."/>
            <person name="David R.G."/>
            <person name="Delcher A.L."/>
            <person name="Delehaunty K."/>
            <person name="Do C.B."/>
            <person name="Ebling H."/>
            <person name="Edwards K."/>
            <person name="Eickbush T."/>
            <person name="Evans J.D."/>
            <person name="Filipski A."/>
            <person name="Findeiss S."/>
            <person name="Freyhult E."/>
            <person name="Fulton L."/>
            <person name="Fulton R."/>
            <person name="Garcia A.C."/>
            <person name="Gardiner A."/>
            <person name="Garfield D.A."/>
            <person name="Garvin B.E."/>
            <person name="Gibson G."/>
            <person name="Gilbert D."/>
            <person name="Gnerre S."/>
            <person name="Godfrey J."/>
            <person name="Good R."/>
            <person name="Gotea V."/>
            <person name="Gravely B."/>
            <person name="Greenberg A.J."/>
            <person name="Griffiths-Jones S."/>
            <person name="Gross S."/>
            <person name="Guigo R."/>
            <person name="Gustafson E.A."/>
            <person name="Haerty W."/>
            <person name="Hahn M.W."/>
            <person name="Halligan D.L."/>
            <person name="Halpern A.L."/>
            <person name="Halter G.M."/>
            <person name="Han M.V."/>
            <person name="Heger A."/>
            <person name="Hillier L."/>
            <person name="Hinrichs A.S."/>
            <person name="Holmes I."/>
            <person name="Hoskins R.A."/>
            <person name="Hubisz M.J."/>
            <person name="Hultmark D."/>
            <person name="Huntley M.A."/>
            <person name="Jaffe D.B."/>
            <person name="Jagadeeshan S."/>
            <person name="Jeck W.R."/>
            <person name="Johnson J."/>
            <person name="Jones C.D."/>
            <person name="Jordan W.C."/>
            <person name="Karpen G.H."/>
            <person name="Kataoka E."/>
            <person name="Keightley P.D."/>
            <person name="Kheradpour P."/>
            <person name="Kirkness E.F."/>
            <person name="Koerich L.B."/>
            <person name="Kristiansen K."/>
            <person name="Kudrna D."/>
            <person name="Kulathinal R.J."/>
            <person name="Kumar S."/>
            <person name="Kwok R."/>
            <person name="Lander E."/>
            <person name="Langley C.H."/>
            <person name="Lapoint R."/>
            <person name="Lazzaro B.P."/>
            <person name="Lee S.J."/>
            <person name="Levesque L."/>
            <person name="Li R."/>
            <person name="Lin C.F."/>
            <person name="Lin M.F."/>
            <person name="Lindblad-Toh K."/>
            <person name="Llopart A."/>
            <person name="Long M."/>
            <person name="Low L."/>
            <person name="Lozovsky E."/>
            <person name="Lu J."/>
            <person name="Luo M."/>
            <person name="Machado C.A."/>
            <person name="Makalowski W."/>
            <person name="Marzo M."/>
            <person name="Matsuda M."/>
            <person name="Matzkin L."/>
            <person name="McAllister B."/>
            <person name="McBride C.S."/>
            <person name="McKernan B."/>
            <person name="McKernan K."/>
            <person name="Mendez-Lago M."/>
            <person name="Minx P."/>
            <person name="Mollenhauer M.U."/>
            <person name="Montooth K."/>
            <person name="Mount S.M."/>
            <person name="Mu X."/>
            <person name="Myers E."/>
            <person name="Negre B."/>
            <person name="Newfeld S."/>
            <person name="Nielsen R."/>
            <person name="Noor M.A."/>
            <person name="O'Grady P."/>
            <person name="Pachter L."/>
            <person name="Papaceit M."/>
            <person name="Parisi M.J."/>
            <person name="Parisi M."/>
            <person name="Parts L."/>
            <person name="Pedersen J.S."/>
            <person name="Pesole G."/>
            <person name="Phillippy A.M."/>
            <person name="Ponting C.P."/>
            <person name="Pop M."/>
            <person name="Porcelli D."/>
            <person name="Powell J.R."/>
            <person name="Prohaska S."/>
            <person name="Pruitt K."/>
            <person name="Puig M."/>
            <person name="Quesneville H."/>
            <person name="Ram K.R."/>
            <person name="Rand D."/>
            <person name="Rasmussen M.D."/>
            <person name="Reed L.K."/>
            <person name="Reenan R."/>
            <person name="Reily A."/>
            <person name="Remington K.A."/>
            <person name="Rieger T.T."/>
            <person name="Ritchie M.G."/>
            <person name="Robin C."/>
            <person name="Rogers Y.H."/>
            <person name="Rohde C."/>
            <person name="Rozas J."/>
            <person name="Rubenfield M.J."/>
            <person name="Ruiz A."/>
            <person name="Russo S."/>
            <person name="Salzberg S.L."/>
            <person name="Sanchez-Gracia A."/>
            <person name="Saranga D.J."/>
            <person name="Sato H."/>
            <person name="Schaeffer S.W."/>
            <person name="Schatz M.C."/>
            <person name="Schlenke T."/>
            <person name="Schwartz R."/>
            <person name="Segarra C."/>
            <person name="Singh R.S."/>
            <person name="Sirot L."/>
            <person name="Sirota M."/>
            <person name="Sisneros N.B."/>
            <person name="Smith C.D."/>
            <person name="Smith T.F."/>
            <person name="Spieth J."/>
            <person name="Stage D.E."/>
            <person name="Stark A."/>
            <person name="Stephan W."/>
            <person name="Strausberg R.L."/>
            <person name="Strempel S."/>
            <person name="Sturgill D."/>
            <person name="Sutton G."/>
            <person name="Sutton G.G."/>
            <person name="Tao W."/>
            <person name="Teichmann S."/>
            <person name="Tobari Y.N."/>
            <person name="Tomimura Y."/>
            <person name="Tsolas J.M."/>
            <person name="Valente V.L."/>
            <person name="Venter E."/>
            <person name="Venter J.C."/>
            <person name="Vicario S."/>
            <person name="Vieira F.G."/>
            <person name="Vilella A.J."/>
            <person name="Villasante A."/>
            <person name="Walenz B."/>
            <person name="Wang J."/>
            <person name="Wasserman M."/>
            <person name="Watts T."/>
            <person name="Wilson D."/>
            <person name="Wilson R.K."/>
            <person name="Wing R.A."/>
            <person name="Wolfner M.F."/>
            <person name="Wong A."/>
            <person name="Wong G.K."/>
            <person name="Wu C.I."/>
            <person name="Wu G."/>
            <person name="Yamamoto D."/>
            <person name="Yang H.P."/>
            <person name="Yang S.P."/>
            <person name="Yorke J.A."/>
            <person name="Yoshida K."/>
            <person name="Zdobnov E."/>
            <person name="Zhang P."/>
            <person name="Zhang Y."/>
            <person name="Zimin A.V."/>
            <person name="Baldwin J."/>
            <person name="Abdouelleil A."/>
            <person name="Abdulkadir J."/>
            <person name="Abebe A."/>
            <person name="Abera B."/>
            <person name="Abreu J."/>
            <person name="Acer S.C."/>
            <person name="Aftuck L."/>
            <person name="Alexander A."/>
            <person name="An P."/>
            <person name="Anderson E."/>
            <person name="Anderson S."/>
            <person name="Arachi H."/>
            <person name="Azer M."/>
            <person name="Bachantsang P."/>
            <person name="Barry A."/>
            <person name="Bayul T."/>
            <person name="Berlin A."/>
            <person name="Bessette D."/>
            <person name="Bloom T."/>
            <person name="Blye J."/>
            <person name="Boguslavskiy L."/>
            <person name="Bonnet C."/>
            <person name="Boukhgalter B."/>
            <person name="Bourzgui I."/>
            <person name="Brown A."/>
            <person name="Cahill P."/>
            <person name="Channer S."/>
            <person name="Cheshatsang Y."/>
            <person name="Chuda L."/>
            <person name="Citroen M."/>
            <person name="Collymore A."/>
            <person name="Cooke P."/>
            <person name="Costello M."/>
            <person name="D'Aco K."/>
            <person name="Daza R."/>
            <person name="De Haan G."/>
            <person name="DeGray S."/>
            <person name="DeMaso C."/>
            <person name="Dhargay N."/>
            <person name="Dooley K."/>
            <person name="Dooley E."/>
            <person name="Doricent M."/>
            <person name="Dorje P."/>
            <person name="Dorjee K."/>
            <person name="Dupes A."/>
            <person name="Elong R."/>
            <person name="Falk J."/>
            <person name="Farina A."/>
            <person name="Faro S."/>
            <person name="Ferguson D."/>
            <person name="Fisher S."/>
            <person name="Foley C.D."/>
            <person name="Franke A."/>
            <person name="Friedrich D."/>
            <person name="Gadbois L."/>
            <person name="Gearin G."/>
            <person name="Gearin C.R."/>
            <person name="Giannoukos G."/>
            <person name="Goode T."/>
            <person name="Graham J."/>
            <person name="Grandbois E."/>
            <person name="Grewal S."/>
            <person name="Gyaltsen K."/>
            <person name="Hafez N."/>
            <person name="Hagos B."/>
            <person name="Hall J."/>
            <person name="Henson C."/>
            <person name="Hollinger A."/>
            <person name="Honan T."/>
            <person name="Huard M.D."/>
            <person name="Hughes L."/>
            <person name="Hurhula B."/>
            <person name="Husby M.E."/>
            <person name="Kamat A."/>
            <person name="Kanga B."/>
            <person name="Kashin S."/>
            <person name="Khazanovich D."/>
            <person name="Kisner P."/>
            <person name="Lance K."/>
            <person name="Lara M."/>
            <person name="Lee W."/>
            <person name="Lennon N."/>
            <person name="Letendre F."/>
            <person name="LeVine R."/>
            <person name="Lipovsky A."/>
            <person name="Liu X."/>
            <person name="Liu J."/>
            <person name="Liu S."/>
            <person name="Lokyitsang T."/>
            <person name="Lokyitsang Y."/>
            <person name="Lubonja R."/>
            <person name="Lui A."/>
            <person name="MacDonald P."/>
            <person name="Magnisalis V."/>
            <person name="Maru K."/>
            <person name="Matthews C."/>
            <person name="McCusker W."/>
            <person name="McDonough S."/>
            <person name="Mehta T."/>
            <person name="Meldrim J."/>
            <person name="Meneus L."/>
            <person name="Mihai O."/>
            <person name="Mihalev A."/>
            <person name="Mihova T."/>
            <person name="Mittelman R."/>
            <person name="Mlenga V."/>
            <person name="Montmayeur A."/>
            <person name="Mulrain L."/>
            <person name="Navidi A."/>
            <person name="Naylor J."/>
            <person name="Negash T."/>
            <person name="Nguyen T."/>
            <person name="Nguyen N."/>
            <person name="Nicol R."/>
            <person name="Norbu C."/>
            <person name="Norbu N."/>
            <person name="Novod N."/>
            <person name="O'Neill B."/>
            <person name="Osman S."/>
            <person name="Markiewicz E."/>
            <person name="Oyono O.L."/>
            <person name="Patti C."/>
            <person name="Phunkhang P."/>
            <person name="Pierre F."/>
            <person name="Priest M."/>
            <person name="Raghuraman S."/>
            <person name="Rege F."/>
            <person name="Reyes R."/>
            <person name="Rise C."/>
            <person name="Rogov P."/>
            <person name="Ross K."/>
            <person name="Ryan E."/>
            <person name="Settipalli S."/>
            <person name="Shea T."/>
            <person name="Sherpa N."/>
            <person name="Shi L."/>
            <person name="Shih D."/>
            <person name="Sparrow T."/>
            <person name="Spaulding J."/>
            <person name="Stalker J."/>
            <person name="Stange-Thomann N."/>
            <person name="Stavropoulos S."/>
            <person name="Stone C."/>
            <person name="Strader C."/>
            <person name="Tesfaye S."/>
            <person name="Thomson T."/>
            <person name="Thoulutsang Y."/>
            <person name="Thoulutsang D."/>
            <person name="Topham K."/>
            <person name="Topping I."/>
            <person name="Tsamla T."/>
            <person name="Vassiliev H."/>
            <person name="Vo A."/>
            <person name="Wangchuk T."/>
            <person name="Wangdi T."/>
            <person name="Weiand M."/>
            <person name="Wilkinson J."/>
            <person name="Wilson A."/>
            <person name="Yadav S."/>
            <person name="Young G."/>
            <person name="Yu Q."/>
            <person name="Zembek L."/>
            <person name="Zhong D."/>
            <person name="Zimmer A."/>
            <person name="Zwirko Z."/>
            <person name="Jaffe D.B."/>
            <person name="Alvarez P."/>
            <person name="Brockman W."/>
            <person name="Butler J."/>
            <person name="Chin C."/>
            <person name="Gnerre S."/>
            <person name="Grabherr M."/>
            <person name="Kleber M."/>
            <person name="Mauceli E."/>
            <person name="MacCallum I."/>
        </authorList>
    </citation>
    <scope>NUCLEOTIDE SEQUENCE [LARGE SCALE GENOMIC DNA]</scope>
    <source>
        <strain evidence="13">white501</strain>
    </source>
</reference>
<dbReference type="EMBL" id="CM000361">
    <property type="protein sequence ID" value="EDX04077.1"/>
    <property type="molecule type" value="Genomic_DNA"/>
</dbReference>
<evidence type="ECO:0000256" key="11">
    <source>
        <dbReference type="SAM" id="SignalP"/>
    </source>
</evidence>
<gene>
    <name evidence="12" type="primary">Dsim\wg</name>
    <name evidence="12" type="ORF">Dsim_GD23460</name>
</gene>
<dbReference type="PRINTS" id="PR01349">
    <property type="entry name" value="WNTPROTEIN"/>
</dbReference>
<dbReference type="GO" id="GO:0060560">
    <property type="term" value="P:developmental growth involved in morphogenesis"/>
    <property type="evidence" value="ECO:0007669"/>
    <property type="project" value="UniProtKB-ARBA"/>
</dbReference>
<protein>
    <recommendedName>
        <fullName evidence="10">Protein Wnt</fullName>
    </recommendedName>
</protein>
<dbReference type="GO" id="GO:0005615">
    <property type="term" value="C:extracellular space"/>
    <property type="evidence" value="ECO:0007669"/>
    <property type="project" value="TreeGrafter"/>
</dbReference>
<evidence type="ECO:0000256" key="5">
    <source>
        <dbReference type="ARBA" id="ARBA00022530"/>
    </source>
</evidence>
<accession>B4Q5E4</accession>
<dbReference type="GO" id="GO:0048468">
    <property type="term" value="P:cell development"/>
    <property type="evidence" value="ECO:0007669"/>
    <property type="project" value="UniProtKB-ARBA"/>
</dbReference>
<name>B4Q5E4_DROSI</name>
<dbReference type="OMA" id="EWTNCNC"/>
<evidence type="ECO:0000313" key="13">
    <source>
        <dbReference type="Proteomes" id="UP000000304"/>
    </source>
</evidence>
<evidence type="ECO:0000256" key="6">
    <source>
        <dbReference type="ARBA" id="ARBA00022687"/>
    </source>
</evidence>
<dbReference type="SMART" id="SM00097">
    <property type="entry name" value="WNT1"/>
    <property type="match status" value="1"/>
</dbReference>
<dbReference type="PANTHER" id="PTHR12027">
    <property type="entry name" value="WNT RELATED"/>
    <property type="match status" value="1"/>
</dbReference>
<comment type="function">
    <text evidence="10">Ligand for members of the frizzled family of seven transmembrane receptors.</text>
</comment>
<dbReference type="Pfam" id="PF00110">
    <property type="entry name" value="wnt"/>
    <property type="match status" value="1"/>
</dbReference>
<comment type="similarity">
    <text evidence="2 10">Belongs to the Wnt family.</text>
</comment>
<dbReference type="GO" id="GO:0000902">
    <property type="term" value="P:cell morphogenesis"/>
    <property type="evidence" value="ECO:0007669"/>
    <property type="project" value="UniProtKB-ARBA"/>
</dbReference>
<dbReference type="CDD" id="cd19338">
    <property type="entry name" value="Wnt_Wnt6"/>
    <property type="match status" value="1"/>
</dbReference>
<dbReference type="HOGENOM" id="CLU_033039_1_1_1"/>
<dbReference type="Proteomes" id="UP000000304">
    <property type="component" value="Chromosome 2L"/>
</dbReference>
<evidence type="ECO:0000256" key="10">
    <source>
        <dbReference type="RuleBase" id="RU003500"/>
    </source>
</evidence>
<evidence type="ECO:0000256" key="2">
    <source>
        <dbReference type="ARBA" id="ARBA00005683"/>
    </source>
</evidence>
<dbReference type="InterPro" id="IPR009143">
    <property type="entry name" value="Wnt6"/>
</dbReference>
<keyword evidence="4" id="KW-0964">Secreted</keyword>
<keyword evidence="6 10" id="KW-0879">Wnt signaling pathway</keyword>
<proteinExistence type="inferred from homology"/>
<dbReference type="GO" id="GO:0030182">
    <property type="term" value="P:neuron differentiation"/>
    <property type="evidence" value="ECO:0007669"/>
    <property type="project" value="TreeGrafter"/>
</dbReference>
<organism evidence="12 13">
    <name type="scientific">Drosophila simulans</name>
    <name type="common">Fruit fly</name>
    <dbReference type="NCBI Taxonomy" id="7240"/>
    <lineage>
        <taxon>Eukaryota</taxon>
        <taxon>Metazoa</taxon>
        <taxon>Ecdysozoa</taxon>
        <taxon>Arthropoda</taxon>
        <taxon>Hexapoda</taxon>
        <taxon>Insecta</taxon>
        <taxon>Pterygota</taxon>
        <taxon>Neoptera</taxon>
        <taxon>Endopterygota</taxon>
        <taxon>Diptera</taxon>
        <taxon>Brachycera</taxon>
        <taxon>Muscomorpha</taxon>
        <taxon>Ephydroidea</taxon>
        <taxon>Drosophilidae</taxon>
        <taxon>Drosophila</taxon>
        <taxon>Sophophora</taxon>
    </lineage>
</organism>
<evidence type="ECO:0000256" key="9">
    <source>
        <dbReference type="ARBA" id="ARBA00023288"/>
    </source>
</evidence>
<keyword evidence="3 10" id="KW-0217">Developmental protein</keyword>
<evidence type="ECO:0000256" key="1">
    <source>
        <dbReference type="ARBA" id="ARBA00004498"/>
    </source>
</evidence>
<evidence type="ECO:0000256" key="7">
    <source>
        <dbReference type="ARBA" id="ARBA00023157"/>
    </source>
</evidence>
<dbReference type="InterPro" id="IPR043158">
    <property type="entry name" value="Wnt_C"/>
</dbReference>
<dbReference type="GO" id="GO:0007517">
    <property type="term" value="P:muscle organ development"/>
    <property type="evidence" value="ECO:0007669"/>
    <property type="project" value="UniProtKB-ARBA"/>
</dbReference>
<dbReference type="PhylomeDB" id="B4Q5E4"/>
<dbReference type="PROSITE" id="PS00246">
    <property type="entry name" value="WNT1"/>
    <property type="match status" value="1"/>
</dbReference>
<dbReference type="InterPro" id="IPR005817">
    <property type="entry name" value="Wnt"/>
</dbReference>
<keyword evidence="5" id="KW-0272">Extracellular matrix</keyword>
<feature type="chain" id="PRO_5002823262" description="Protein Wnt" evidence="11">
    <location>
        <begin position="21"/>
        <end position="447"/>
    </location>
</feature>
<dbReference type="GO" id="GO:0005125">
    <property type="term" value="F:cytokine activity"/>
    <property type="evidence" value="ECO:0007669"/>
    <property type="project" value="TreeGrafter"/>
</dbReference>
<dbReference type="PANTHER" id="PTHR12027:SF72">
    <property type="entry name" value="PROTEIN WNT-6"/>
    <property type="match status" value="1"/>
</dbReference>
<dbReference type="OrthoDB" id="5945655at2759"/>
<evidence type="ECO:0000256" key="4">
    <source>
        <dbReference type="ARBA" id="ARBA00022525"/>
    </source>
</evidence>
<keyword evidence="8" id="KW-0325">Glycoprotein</keyword>
<dbReference type="Gene3D" id="3.30.2460.20">
    <property type="match status" value="1"/>
</dbReference>
<dbReference type="AlphaFoldDB" id="B4Q5E4"/>
<evidence type="ECO:0000256" key="3">
    <source>
        <dbReference type="ARBA" id="ARBA00022473"/>
    </source>
</evidence>
<evidence type="ECO:0000256" key="8">
    <source>
        <dbReference type="ARBA" id="ARBA00023180"/>
    </source>
</evidence>
<dbReference type="STRING" id="7240.B4Q5E4"/>
<evidence type="ECO:0000313" key="12">
    <source>
        <dbReference type="EMBL" id="EDX04077.1"/>
    </source>
</evidence>
<feature type="signal peptide" evidence="11">
    <location>
        <begin position="1"/>
        <end position="20"/>
    </location>
</feature>
<dbReference type="GO" id="GO:0005109">
    <property type="term" value="F:frizzled binding"/>
    <property type="evidence" value="ECO:0007669"/>
    <property type="project" value="TreeGrafter"/>
</dbReference>
<sequence length="447" mass="50247">MDISYIFVICLMALCSGGSSLSQVEGKQKSGRGRGSMWWGIAKVGEPNNITPIMYMDPAIHSTLRRKQRRLVRDNPGVLGALVKGANLAISECQHQFRNRRWNCSTRNFSRGKNLFGKIVDRDSRETGFVNAITAAGVTYAVTKACTMGQLVECSCDKAHMRRNGGQPQMVTAATAEAALERQQQAAMLRQQMPLQDQHPSQRLSRMNNASTMTDIAPVEHRGGRNRRPGGRRGRRKFWDNIKFPEGQWEWGGCSDNVNFGLRPSRVFLDAKQRQRRSDLGTLVKFHNNNAGRLAIRDAMRLECKCHGLSGSCTVKTCWLKMPPFREVAGRLRDRYDSARKVTLRNDGNSFMPESPHARPANKYQLVFADDSPDFCTLNSKTGALGTQGRECNVTSSGSDRCDRLCCNRGHTRRIVEEQTNCKCVFKWCCEVTCEKCLEHRAVNTCL</sequence>
<dbReference type="GO" id="GO:0045165">
    <property type="term" value="P:cell fate commitment"/>
    <property type="evidence" value="ECO:0007669"/>
    <property type="project" value="TreeGrafter"/>
</dbReference>
<comment type="subcellular location">
    <subcellularLocation>
        <location evidence="1 10">Secreted</location>
        <location evidence="1 10">Extracellular space</location>
        <location evidence="1 10">Extracellular matrix</location>
    </subcellularLocation>
</comment>
<dbReference type="GO" id="GO:0060070">
    <property type="term" value="P:canonical Wnt signaling pathway"/>
    <property type="evidence" value="ECO:0007669"/>
    <property type="project" value="EnsemblMetazoa"/>
</dbReference>
<dbReference type="InterPro" id="IPR018161">
    <property type="entry name" value="Wnt_CS"/>
</dbReference>
<dbReference type="FunFam" id="3.30.2460.20:FF:000001">
    <property type="entry name" value="Wnt homolog"/>
    <property type="match status" value="1"/>
</dbReference>
<keyword evidence="9" id="KW-0449">Lipoprotein</keyword>
<keyword evidence="7" id="KW-1015">Disulfide bond</keyword>
<keyword evidence="11" id="KW-0732">Signal</keyword>
<keyword evidence="13" id="KW-1185">Reference proteome</keyword>